<dbReference type="EMBL" id="MFNF01000027">
    <property type="protein sequence ID" value="OGH01906.1"/>
    <property type="molecule type" value="Genomic_DNA"/>
</dbReference>
<evidence type="ECO:0000259" key="1">
    <source>
        <dbReference type="PROSITE" id="PS51733"/>
    </source>
</evidence>
<feature type="domain" description="BPL/LPL catalytic" evidence="1">
    <location>
        <begin position="30"/>
        <end position="229"/>
    </location>
</feature>
<dbReference type="Gene3D" id="3.30.930.10">
    <property type="entry name" value="Bira Bifunctional Protein, Domain 2"/>
    <property type="match status" value="1"/>
</dbReference>
<accession>A0A1F6GUT2</accession>
<dbReference type="InterPro" id="IPR004143">
    <property type="entry name" value="BPL_LPL_catalytic"/>
</dbReference>
<dbReference type="PROSITE" id="PS51733">
    <property type="entry name" value="BPL_LPL_CATALYTIC"/>
    <property type="match status" value="1"/>
</dbReference>
<sequence length="251" mass="27911">MTLRLDEIIVLPFLVDSGACQMAADQWMLEQPGTYLRFYQWNNPTLSLGRNQPLDPEMDLKAARAAGVELVRRATGGQAVLHHLELTYSFASSTPPFPRSILESYQAVRQPVLTGLQRMGLAARPGLEGKFRPTGSVCFSQAQGHEVVVGGKKLVGSAQRRKGNRFLQHGSILLDQDFLLLAQVWPGKTKESWKSETTTVKEALGEVPGVPGLAACLTEEFCAQFQVQPTHRDWTQEDWDWIKSQSPSFCL</sequence>
<comment type="caution">
    <text evidence="2">The sequence shown here is derived from an EMBL/GenBank/DDBJ whole genome shotgun (WGS) entry which is preliminary data.</text>
</comment>
<gene>
    <name evidence="2" type="ORF">A2557_04845</name>
</gene>
<evidence type="ECO:0000313" key="3">
    <source>
        <dbReference type="Proteomes" id="UP000177583"/>
    </source>
</evidence>
<dbReference type="Pfam" id="PF21948">
    <property type="entry name" value="LplA-B_cat"/>
    <property type="match status" value="1"/>
</dbReference>
<dbReference type="PANTHER" id="PTHR43679">
    <property type="entry name" value="OCTANOYLTRANSFERASE LIPM-RELATED"/>
    <property type="match status" value="1"/>
</dbReference>
<dbReference type="AlphaFoldDB" id="A0A1F6GUT2"/>
<organism evidence="2 3">
    <name type="scientific">Candidatus Lambdaproteobacteria bacterium RIFOXYD2_FULL_56_26</name>
    <dbReference type="NCBI Taxonomy" id="1817773"/>
    <lineage>
        <taxon>Bacteria</taxon>
        <taxon>Pseudomonadati</taxon>
        <taxon>Pseudomonadota</taxon>
        <taxon>Candidatus Lambdaproteobacteria</taxon>
    </lineage>
</organism>
<dbReference type="CDD" id="cd16443">
    <property type="entry name" value="LplA"/>
    <property type="match status" value="1"/>
</dbReference>
<evidence type="ECO:0000313" key="2">
    <source>
        <dbReference type="EMBL" id="OGH01906.1"/>
    </source>
</evidence>
<protein>
    <recommendedName>
        <fullName evidence="1">BPL/LPL catalytic domain-containing protein</fullName>
    </recommendedName>
</protein>
<proteinExistence type="predicted"/>
<dbReference type="InterPro" id="IPR050664">
    <property type="entry name" value="Octanoyltrans_LipM/LipL"/>
</dbReference>
<dbReference type="PANTHER" id="PTHR43679:SF2">
    <property type="entry name" value="OCTANOYL-[GCVH]:PROTEIN N-OCTANOYLTRANSFERASE"/>
    <property type="match status" value="1"/>
</dbReference>
<dbReference type="InterPro" id="IPR045864">
    <property type="entry name" value="aa-tRNA-synth_II/BPL/LPL"/>
</dbReference>
<dbReference type="Proteomes" id="UP000177583">
    <property type="component" value="Unassembled WGS sequence"/>
</dbReference>
<dbReference type="SUPFAM" id="SSF55681">
    <property type="entry name" value="Class II aaRS and biotin synthetases"/>
    <property type="match status" value="1"/>
</dbReference>
<name>A0A1F6GUT2_9PROT</name>
<reference evidence="2 3" key="1">
    <citation type="journal article" date="2016" name="Nat. Commun.">
        <title>Thousands of microbial genomes shed light on interconnected biogeochemical processes in an aquifer system.</title>
        <authorList>
            <person name="Anantharaman K."/>
            <person name="Brown C.T."/>
            <person name="Hug L.A."/>
            <person name="Sharon I."/>
            <person name="Castelle C.J."/>
            <person name="Probst A.J."/>
            <person name="Thomas B.C."/>
            <person name="Singh A."/>
            <person name="Wilkins M.J."/>
            <person name="Karaoz U."/>
            <person name="Brodie E.L."/>
            <person name="Williams K.H."/>
            <person name="Hubbard S.S."/>
            <person name="Banfield J.F."/>
        </authorList>
    </citation>
    <scope>NUCLEOTIDE SEQUENCE [LARGE SCALE GENOMIC DNA]</scope>
</reference>